<organism evidence="2 3">
    <name type="scientific">Thermus tengchongensis</name>
    <dbReference type="NCBI Taxonomy" id="1214928"/>
    <lineage>
        <taxon>Bacteria</taxon>
        <taxon>Thermotogati</taxon>
        <taxon>Deinococcota</taxon>
        <taxon>Deinococci</taxon>
        <taxon>Thermales</taxon>
        <taxon>Thermaceae</taxon>
        <taxon>Thermus</taxon>
    </lineage>
</organism>
<dbReference type="Pfam" id="PF01063">
    <property type="entry name" value="Aminotran_4"/>
    <property type="match status" value="1"/>
</dbReference>
<dbReference type="AlphaFoldDB" id="A0A4Y9F8X8"/>
<sequence length="285" mass="31450">MGDGAFGKVPGGGLRRVLLKGQPFSEPLPEGFLYHGLSVFTTLRVERGEALWLEDHLHRLRRHASALGLPYPGDGAFLKDLEALKKELAHLPCLRLRFTVGEGVWLSEARPYTPLPLAAYQEGVRVLLTPYRVHPDLYRFKTGNYLPYRLALKEAEGQGAFEGLLQDGEGYVVDGSRTSPLLYRDGVLFLLEGGLEGITREQVARVAREMGLRVERARLYPWELPLAAPPPLPPHQVLRRRGGEREGARGVLLLAGSGVGLLPVGPLPEALAPLVERFLPACYTK</sequence>
<dbReference type="InterPro" id="IPR043132">
    <property type="entry name" value="BCAT-like_C"/>
</dbReference>
<gene>
    <name evidence="2" type="ORF">E0687_10170</name>
</gene>
<dbReference type="PANTHER" id="PTHR42743:SF11">
    <property type="entry name" value="AMINODEOXYCHORISMATE LYASE"/>
    <property type="match status" value="1"/>
</dbReference>
<keyword evidence="2" id="KW-0456">Lyase</keyword>
<dbReference type="InterPro" id="IPR036038">
    <property type="entry name" value="Aminotransferase-like"/>
</dbReference>
<dbReference type="PANTHER" id="PTHR42743">
    <property type="entry name" value="AMINO-ACID AMINOTRANSFERASE"/>
    <property type="match status" value="1"/>
</dbReference>
<evidence type="ECO:0000256" key="1">
    <source>
        <dbReference type="ARBA" id="ARBA00009320"/>
    </source>
</evidence>
<dbReference type="SUPFAM" id="SSF56752">
    <property type="entry name" value="D-aminoacid aminotransferase-like PLP-dependent enzymes"/>
    <property type="match status" value="1"/>
</dbReference>
<dbReference type="Gene3D" id="3.20.10.10">
    <property type="entry name" value="D-amino Acid Aminotransferase, subunit A, domain 2"/>
    <property type="match status" value="1"/>
</dbReference>
<dbReference type="InterPro" id="IPR050571">
    <property type="entry name" value="Class-IV_PLP-Dep_Aminotrnsfr"/>
</dbReference>
<reference evidence="2 3" key="1">
    <citation type="submission" date="2019-03" db="EMBL/GenBank/DDBJ databases">
        <title>Thermus tengchongensis species for the arsenic transformation mechanism.</title>
        <authorList>
            <person name="Yuan G.C."/>
        </authorList>
    </citation>
    <scope>NUCLEOTIDE SEQUENCE [LARGE SCALE GENOMIC DNA]</scope>
    <source>
        <strain evidence="2 3">15W</strain>
    </source>
</reference>
<dbReference type="Proteomes" id="UP000297668">
    <property type="component" value="Unassembled WGS sequence"/>
</dbReference>
<evidence type="ECO:0000313" key="3">
    <source>
        <dbReference type="Proteomes" id="UP000297668"/>
    </source>
</evidence>
<dbReference type="InterPro" id="IPR001544">
    <property type="entry name" value="Aminotrans_IV"/>
</dbReference>
<dbReference type="GO" id="GO:0016829">
    <property type="term" value="F:lyase activity"/>
    <property type="evidence" value="ECO:0007669"/>
    <property type="project" value="UniProtKB-KW"/>
</dbReference>
<dbReference type="EMBL" id="SJZF01000019">
    <property type="protein sequence ID" value="TFU25551.1"/>
    <property type="molecule type" value="Genomic_DNA"/>
</dbReference>
<dbReference type="RefSeq" id="WP_135260750.1">
    <property type="nucleotide sequence ID" value="NZ_SJZF01000019.1"/>
</dbReference>
<accession>A0A4Y9F8X8</accession>
<evidence type="ECO:0000313" key="2">
    <source>
        <dbReference type="EMBL" id="TFU25551.1"/>
    </source>
</evidence>
<dbReference type="GO" id="GO:0046394">
    <property type="term" value="P:carboxylic acid biosynthetic process"/>
    <property type="evidence" value="ECO:0007669"/>
    <property type="project" value="UniProtKB-ARBA"/>
</dbReference>
<proteinExistence type="inferred from homology"/>
<protein>
    <submittedName>
        <fullName evidence="2">4-amino-4-deoxychorismate lyase</fullName>
    </submittedName>
</protein>
<name>A0A4Y9F8X8_9DEIN</name>
<dbReference type="InterPro" id="IPR043131">
    <property type="entry name" value="BCAT-like_N"/>
</dbReference>
<comment type="caution">
    <text evidence="2">The sequence shown here is derived from an EMBL/GenBank/DDBJ whole genome shotgun (WGS) entry which is preliminary data.</text>
</comment>
<comment type="similarity">
    <text evidence="1">Belongs to the class-IV pyridoxal-phosphate-dependent aminotransferase family.</text>
</comment>
<dbReference type="Gene3D" id="3.30.470.10">
    <property type="match status" value="1"/>
</dbReference>